<evidence type="ECO:0000313" key="1">
    <source>
        <dbReference type="EMBL" id="MED6112760.1"/>
    </source>
</evidence>
<gene>
    <name evidence="1" type="ORF">PIB30_064560</name>
</gene>
<proteinExistence type="predicted"/>
<dbReference type="EMBL" id="JASCZI010000631">
    <property type="protein sequence ID" value="MED6112760.1"/>
    <property type="molecule type" value="Genomic_DNA"/>
</dbReference>
<protein>
    <submittedName>
        <fullName evidence="1">Uncharacterized protein</fullName>
    </submittedName>
</protein>
<dbReference type="Proteomes" id="UP001341840">
    <property type="component" value="Unassembled WGS sequence"/>
</dbReference>
<sequence>MKKKKRRNKRTLVVAGLKSPRWRASRWRCGGLGGGGAPRASLALSQPSSYLKSLRTNVFVLAKFSEMMPRGGGCSRGREERIRGLVVVADDLAWTSWRRSSHGQWEQKLQ</sequence>
<reference evidence="1 2" key="1">
    <citation type="journal article" date="2023" name="Plants (Basel)">
        <title>Bridging the Gap: Combining Genomics and Transcriptomics Approaches to Understand Stylosanthes scabra, an Orphan Legume from the Brazilian Caatinga.</title>
        <authorList>
            <person name="Ferreira-Neto J.R.C."/>
            <person name="da Silva M.D."/>
            <person name="Binneck E."/>
            <person name="de Melo N.F."/>
            <person name="da Silva R.H."/>
            <person name="de Melo A.L.T.M."/>
            <person name="Pandolfi V."/>
            <person name="Bustamante F.O."/>
            <person name="Brasileiro-Vidal A.C."/>
            <person name="Benko-Iseppon A.M."/>
        </authorList>
    </citation>
    <scope>NUCLEOTIDE SEQUENCE [LARGE SCALE GENOMIC DNA]</scope>
    <source>
        <tissue evidence="1">Leaves</tissue>
    </source>
</reference>
<accession>A0ABU6QM99</accession>
<organism evidence="1 2">
    <name type="scientific">Stylosanthes scabra</name>
    <dbReference type="NCBI Taxonomy" id="79078"/>
    <lineage>
        <taxon>Eukaryota</taxon>
        <taxon>Viridiplantae</taxon>
        <taxon>Streptophyta</taxon>
        <taxon>Embryophyta</taxon>
        <taxon>Tracheophyta</taxon>
        <taxon>Spermatophyta</taxon>
        <taxon>Magnoliopsida</taxon>
        <taxon>eudicotyledons</taxon>
        <taxon>Gunneridae</taxon>
        <taxon>Pentapetalae</taxon>
        <taxon>rosids</taxon>
        <taxon>fabids</taxon>
        <taxon>Fabales</taxon>
        <taxon>Fabaceae</taxon>
        <taxon>Papilionoideae</taxon>
        <taxon>50 kb inversion clade</taxon>
        <taxon>dalbergioids sensu lato</taxon>
        <taxon>Dalbergieae</taxon>
        <taxon>Pterocarpus clade</taxon>
        <taxon>Stylosanthes</taxon>
    </lineage>
</organism>
<keyword evidence="2" id="KW-1185">Reference proteome</keyword>
<comment type="caution">
    <text evidence="1">The sequence shown here is derived from an EMBL/GenBank/DDBJ whole genome shotgun (WGS) entry which is preliminary data.</text>
</comment>
<name>A0ABU6QM99_9FABA</name>
<evidence type="ECO:0000313" key="2">
    <source>
        <dbReference type="Proteomes" id="UP001341840"/>
    </source>
</evidence>